<dbReference type="Gene3D" id="2.60.210.10">
    <property type="entry name" value="Apoptosis, Tumor Necrosis Factor Receptor Associated Protein 2, Chain A"/>
    <property type="match status" value="1"/>
</dbReference>
<feature type="domain" description="DH" evidence="14">
    <location>
        <begin position="1971"/>
        <end position="2150"/>
    </location>
</feature>
<dbReference type="Gene3D" id="3.10.20.90">
    <property type="entry name" value="Phosphatidylinositol 3-kinase Catalytic Subunit, Chain A, domain 1"/>
    <property type="match status" value="2"/>
</dbReference>
<dbReference type="SMART" id="SM00061">
    <property type="entry name" value="MATH"/>
    <property type="match status" value="1"/>
</dbReference>
<evidence type="ECO:0000256" key="6">
    <source>
        <dbReference type="ARBA" id="ARBA00022670"/>
    </source>
</evidence>
<feature type="region of interest" description="Disordered" evidence="13">
    <location>
        <begin position="1265"/>
        <end position="1520"/>
    </location>
</feature>
<name>A0AAD5TN64_9FUNG</name>
<feature type="compositionally biased region" description="Low complexity" evidence="13">
    <location>
        <begin position="1311"/>
        <end position="1323"/>
    </location>
</feature>
<evidence type="ECO:0000256" key="13">
    <source>
        <dbReference type="SAM" id="MobiDB-lite"/>
    </source>
</evidence>
<comment type="catalytic activity">
    <reaction evidence="1">
        <text>Thiol-dependent hydrolysis of ester, thioester, amide, peptide and isopeptide bonds formed by the C-terminal Gly of ubiquitin (a 76-residue protein attached to proteins as an intracellular targeting signal).</text>
        <dbReference type="EC" id="3.4.19.12"/>
    </reaction>
</comment>
<dbReference type="InterPro" id="IPR050164">
    <property type="entry name" value="Peptidase_C19"/>
</dbReference>
<feature type="compositionally biased region" description="Basic and acidic residues" evidence="13">
    <location>
        <begin position="1173"/>
        <end position="1183"/>
    </location>
</feature>
<dbReference type="PROSITE" id="PS00972">
    <property type="entry name" value="USP_1"/>
    <property type="match status" value="1"/>
</dbReference>
<dbReference type="PROSITE" id="PS50010">
    <property type="entry name" value="DH_2"/>
    <property type="match status" value="1"/>
</dbReference>
<dbReference type="SUPFAM" id="SSF48065">
    <property type="entry name" value="DBL homology domain (DH-domain)"/>
    <property type="match status" value="1"/>
</dbReference>
<feature type="compositionally biased region" description="Low complexity" evidence="13">
    <location>
        <begin position="1812"/>
        <end position="1822"/>
    </location>
</feature>
<dbReference type="Proteomes" id="UP001212152">
    <property type="component" value="Unassembled WGS sequence"/>
</dbReference>
<dbReference type="PROSITE" id="PS51450">
    <property type="entry name" value="LRR"/>
    <property type="match status" value="2"/>
</dbReference>
<dbReference type="InterPro" id="IPR038765">
    <property type="entry name" value="Papain-like_cys_pep_sf"/>
</dbReference>
<feature type="compositionally biased region" description="Low complexity" evidence="13">
    <location>
        <begin position="1696"/>
        <end position="1711"/>
    </location>
</feature>
<evidence type="ECO:0000256" key="3">
    <source>
        <dbReference type="ARBA" id="ARBA00009085"/>
    </source>
</evidence>
<dbReference type="InterPro" id="IPR001394">
    <property type="entry name" value="Peptidase_C19_UCH"/>
</dbReference>
<dbReference type="GO" id="GO:0006508">
    <property type="term" value="P:proteolysis"/>
    <property type="evidence" value="ECO:0007669"/>
    <property type="project" value="UniProtKB-KW"/>
</dbReference>
<feature type="compositionally biased region" description="Low complexity" evidence="13">
    <location>
        <begin position="1719"/>
        <end position="1731"/>
    </location>
</feature>
<evidence type="ECO:0000256" key="4">
    <source>
        <dbReference type="ARBA" id="ARBA00012759"/>
    </source>
</evidence>
<dbReference type="SUPFAM" id="SSF49599">
    <property type="entry name" value="TRAF domain-like"/>
    <property type="match status" value="1"/>
</dbReference>
<dbReference type="Pfam" id="PF00621">
    <property type="entry name" value="RhoGEF"/>
    <property type="match status" value="1"/>
</dbReference>
<dbReference type="InterPro" id="IPR001331">
    <property type="entry name" value="GDS_CDC24_CS"/>
</dbReference>
<keyword evidence="10" id="KW-0788">Thiol protease</keyword>
<dbReference type="Pfam" id="PF00443">
    <property type="entry name" value="UCH"/>
    <property type="match status" value="1"/>
</dbReference>
<dbReference type="InterPro" id="IPR018200">
    <property type="entry name" value="USP_CS"/>
</dbReference>
<proteinExistence type="inferred from homology"/>
<dbReference type="InterPro" id="IPR001611">
    <property type="entry name" value="Leu-rich_rpt"/>
</dbReference>
<feature type="compositionally biased region" description="Low complexity" evidence="13">
    <location>
        <begin position="1677"/>
        <end position="1688"/>
    </location>
</feature>
<organism evidence="17 18">
    <name type="scientific">Geranomyces variabilis</name>
    <dbReference type="NCBI Taxonomy" id="109894"/>
    <lineage>
        <taxon>Eukaryota</taxon>
        <taxon>Fungi</taxon>
        <taxon>Fungi incertae sedis</taxon>
        <taxon>Chytridiomycota</taxon>
        <taxon>Chytridiomycota incertae sedis</taxon>
        <taxon>Chytridiomycetes</taxon>
        <taxon>Spizellomycetales</taxon>
        <taxon>Powellomycetaceae</taxon>
        <taxon>Geranomyces</taxon>
    </lineage>
</organism>
<evidence type="ECO:0000259" key="14">
    <source>
        <dbReference type="PROSITE" id="PS50010"/>
    </source>
</evidence>
<dbReference type="PANTHER" id="PTHR24006:SF644">
    <property type="entry name" value="UBIQUITIN CARBOXYL-TERMINAL HYDROLASE 7"/>
    <property type="match status" value="1"/>
</dbReference>
<feature type="region of interest" description="Disordered" evidence="13">
    <location>
        <begin position="2241"/>
        <end position="2260"/>
    </location>
</feature>
<dbReference type="Pfam" id="PF12436">
    <property type="entry name" value="USP7_ICP0_bdg"/>
    <property type="match status" value="1"/>
</dbReference>
<feature type="compositionally biased region" description="Polar residues" evidence="13">
    <location>
        <begin position="1890"/>
        <end position="1899"/>
    </location>
</feature>
<feature type="coiled-coil region" evidence="12">
    <location>
        <begin position="2130"/>
        <end position="2157"/>
    </location>
</feature>
<evidence type="ECO:0000256" key="9">
    <source>
        <dbReference type="ARBA" id="ARBA00022801"/>
    </source>
</evidence>
<feature type="domain" description="USP" evidence="16">
    <location>
        <begin position="224"/>
        <end position="538"/>
    </location>
</feature>
<dbReference type="InterPro" id="IPR002083">
    <property type="entry name" value="MATH/TRAF_dom"/>
</dbReference>
<dbReference type="GO" id="GO:0140492">
    <property type="term" value="F:metal-dependent deubiquitinase activity"/>
    <property type="evidence" value="ECO:0007669"/>
    <property type="project" value="UniProtKB-ARBA"/>
</dbReference>
<dbReference type="InterPro" id="IPR008974">
    <property type="entry name" value="TRAF-like"/>
</dbReference>
<evidence type="ECO:0000256" key="10">
    <source>
        <dbReference type="ARBA" id="ARBA00022807"/>
    </source>
</evidence>
<dbReference type="InterPro" id="IPR003591">
    <property type="entry name" value="Leu-rich_rpt_typical-subtyp"/>
</dbReference>
<feature type="compositionally biased region" description="Pro residues" evidence="13">
    <location>
        <begin position="1404"/>
        <end position="1420"/>
    </location>
</feature>
<dbReference type="PROSITE" id="PS00741">
    <property type="entry name" value="DH_1"/>
    <property type="match status" value="1"/>
</dbReference>
<feature type="compositionally biased region" description="Basic residues" evidence="13">
    <location>
        <begin position="1380"/>
        <end position="1397"/>
    </location>
</feature>
<dbReference type="Pfam" id="PF14533">
    <property type="entry name" value="USP7_C2"/>
    <property type="match status" value="1"/>
</dbReference>
<dbReference type="PROSITE" id="PS00973">
    <property type="entry name" value="USP_2"/>
    <property type="match status" value="1"/>
</dbReference>
<evidence type="ECO:0000256" key="8">
    <source>
        <dbReference type="ARBA" id="ARBA00022786"/>
    </source>
</evidence>
<dbReference type="Pfam" id="PF13855">
    <property type="entry name" value="LRR_8"/>
    <property type="match status" value="2"/>
</dbReference>
<evidence type="ECO:0000256" key="7">
    <source>
        <dbReference type="ARBA" id="ARBA00022737"/>
    </source>
</evidence>
<feature type="compositionally biased region" description="Low complexity" evidence="13">
    <location>
        <begin position="2058"/>
        <end position="2068"/>
    </location>
</feature>
<dbReference type="CDD" id="cd00160">
    <property type="entry name" value="RhoGEF"/>
    <property type="match status" value="1"/>
</dbReference>
<dbReference type="GO" id="GO:0005829">
    <property type="term" value="C:cytosol"/>
    <property type="evidence" value="ECO:0007669"/>
    <property type="project" value="TreeGrafter"/>
</dbReference>
<dbReference type="InterPro" id="IPR035899">
    <property type="entry name" value="DBL_dom_sf"/>
</dbReference>
<evidence type="ECO:0000256" key="11">
    <source>
        <dbReference type="ARBA" id="ARBA00023242"/>
    </source>
</evidence>
<dbReference type="InterPro" id="IPR028889">
    <property type="entry name" value="USP"/>
</dbReference>
<dbReference type="GO" id="GO:0035556">
    <property type="term" value="P:intracellular signal transduction"/>
    <property type="evidence" value="ECO:0007669"/>
    <property type="project" value="InterPro"/>
</dbReference>
<dbReference type="InterPro" id="IPR024729">
    <property type="entry name" value="USP7_ICP0-binding_dom"/>
</dbReference>
<feature type="region of interest" description="Disordered" evidence="13">
    <location>
        <begin position="2050"/>
        <end position="2072"/>
    </location>
</feature>
<evidence type="ECO:0000256" key="5">
    <source>
        <dbReference type="ARBA" id="ARBA00022614"/>
    </source>
</evidence>
<feature type="region of interest" description="Disordered" evidence="13">
    <location>
        <begin position="1943"/>
        <end position="1970"/>
    </location>
</feature>
<dbReference type="InterPro" id="IPR029346">
    <property type="entry name" value="USP_C"/>
</dbReference>
<comment type="subcellular location">
    <subcellularLocation>
        <location evidence="2">Nucleus</location>
    </subcellularLocation>
</comment>
<feature type="region of interest" description="Disordered" evidence="13">
    <location>
        <begin position="1157"/>
        <end position="1183"/>
    </location>
</feature>
<feature type="compositionally biased region" description="Low complexity" evidence="13">
    <location>
        <begin position="2248"/>
        <end position="2260"/>
    </location>
</feature>
<feature type="compositionally biased region" description="Basic residues" evidence="13">
    <location>
        <begin position="1839"/>
        <end position="1848"/>
    </location>
</feature>
<reference evidence="17" key="1">
    <citation type="submission" date="2020-05" db="EMBL/GenBank/DDBJ databases">
        <title>Phylogenomic resolution of chytrid fungi.</title>
        <authorList>
            <person name="Stajich J.E."/>
            <person name="Amses K."/>
            <person name="Simmons R."/>
            <person name="Seto K."/>
            <person name="Myers J."/>
            <person name="Bonds A."/>
            <person name="Quandt C.A."/>
            <person name="Barry K."/>
            <person name="Liu P."/>
            <person name="Grigoriev I."/>
            <person name="Longcore J.E."/>
            <person name="James T.Y."/>
        </authorList>
    </citation>
    <scope>NUCLEOTIDE SEQUENCE</scope>
    <source>
        <strain evidence="17">JEL0379</strain>
    </source>
</reference>
<feature type="region of interest" description="Disordered" evidence="13">
    <location>
        <begin position="1793"/>
        <end position="1905"/>
    </location>
</feature>
<dbReference type="InterPro" id="IPR000219">
    <property type="entry name" value="DH_dom"/>
</dbReference>
<dbReference type="Gene3D" id="3.90.70.10">
    <property type="entry name" value="Cysteine proteinases"/>
    <property type="match status" value="1"/>
</dbReference>
<dbReference type="GO" id="GO:0005085">
    <property type="term" value="F:guanyl-nucleotide exchange factor activity"/>
    <property type="evidence" value="ECO:0007669"/>
    <property type="project" value="InterPro"/>
</dbReference>
<dbReference type="FunFam" id="3.90.70.10:FF:000005">
    <property type="entry name" value="Ubiquitin carboxyl-terminal hydrolase 7"/>
    <property type="match status" value="1"/>
</dbReference>
<feature type="compositionally biased region" description="Low complexity" evidence="13">
    <location>
        <begin position="1335"/>
        <end position="1355"/>
    </location>
</feature>
<dbReference type="SMART" id="SM00369">
    <property type="entry name" value="LRR_TYP"/>
    <property type="match status" value="4"/>
</dbReference>
<comment type="caution">
    <text evidence="17">The sequence shown here is derived from an EMBL/GenBank/DDBJ whole genome shotgun (WGS) entry which is preliminary data.</text>
</comment>
<dbReference type="SMART" id="SM00325">
    <property type="entry name" value="RhoGEF"/>
    <property type="match status" value="1"/>
</dbReference>
<protein>
    <recommendedName>
        <fullName evidence="4">ubiquitinyl hydrolase 1</fullName>
        <ecNumber evidence="4">3.4.19.12</ecNumber>
    </recommendedName>
</protein>
<feature type="compositionally biased region" description="Basic and acidic residues" evidence="13">
    <location>
        <begin position="1270"/>
        <end position="1279"/>
    </location>
</feature>
<dbReference type="CDD" id="cd02659">
    <property type="entry name" value="peptidase_C19C"/>
    <property type="match status" value="1"/>
</dbReference>
<keyword evidence="11" id="KW-0539">Nucleus</keyword>
<dbReference type="GO" id="GO:0005634">
    <property type="term" value="C:nucleus"/>
    <property type="evidence" value="ECO:0007669"/>
    <property type="project" value="UniProtKB-SubCell"/>
</dbReference>
<evidence type="ECO:0000256" key="1">
    <source>
        <dbReference type="ARBA" id="ARBA00000707"/>
    </source>
</evidence>
<keyword evidence="5" id="KW-0433">Leucine-rich repeat</keyword>
<keyword evidence="9" id="KW-0378">Hydrolase</keyword>
<feature type="domain" description="MATH" evidence="15">
    <location>
        <begin position="64"/>
        <end position="198"/>
    </location>
</feature>
<evidence type="ECO:0000256" key="2">
    <source>
        <dbReference type="ARBA" id="ARBA00004123"/>
    </source>
</evidence>
<dbReference type="SUPFAM" id="SSF54001">
    <property type="entry name" value="Cysteine proteinases"/>
    <property type="match status" value="1"/>
</dbReference>
<keyword evidence="7" id="KW-0677">Repeat</keyword>
<keyword evidence="18" id="KW-1185">Reference proteome</keyword>
<evidence type="ECO:0000313" key="17">
    <source>
        <dbReference type="EMBL" id="KAJ3180097.1"/>
    </source>
</evidence>
<dbReference type="GO" id="GO:0016579">
    <property type="term" value="P:protein deubiquitination"/>
    <property type="evidence" value="ECO:0007669"/>
    <property type="project" value="InterPro"/>
</dbReference>
<gene>
    <name evidence="17" type="ORF">HDU87_002322</name>
</gene>
<dbReference type="Gene3D" id="1.20.900.10">
    <property type="entry name" value="Dbl homology (DH) domain"/>
    <property type="match status" value="1"/>
</dbReference>
<accession>A0AAD5TN64</accession>
<feature type="compositionally biased region" description="Low complexity" evidence="13">
    <location>
        <begin position="1859"/>
        <end position="1889"/>
    </location>
</feature>
<dbReference type="EC" id="3.4.19.12" evidence="4"/>
<evidence type="ECO:0000259" key="16">
    <source>
        <dbReference type="PROSITE" id="PS50235"/>
    </source>
</evidence>
<dbReference type="GO" id="GO:0031647">
    <property type="term" value="P:regulation of protein stability"/>
    <property type="evidence" value="ECO:0007669"/>
    <property type="project" value="TreeGrafter"/>
</dbReference>
<dbReference type="InterPro" id="IPR032675">
    <property type="entry name" value="LRR_dom_sf"/>
</dbReference>
<keyword evidence="8" id="KW-0833">Ubl conjugation pathway</keyword>
<evidence type="ECO:0000256" key="12">
    <source>
        <dbReference type="SAM" id="Coils"/>
    </source>
</evidence>
<dbReference type="Pfam" id="PF22486">
    <property type="entry name" value="MATH_2"/>
    <property type="match status" value="1"/>
</dbReference>
<evidence type="ECO:0000313" key="18">
    <source>
        <dbReference type="Proteomes" id="UP001212152"/>
    </source>
</evidence>
<evidence type="ECO:0000259" key="15">
    <source>
        <dbReference type="PROSITE" id="PS50144"/>
    </source>
</evidence>
<dbReference type="PANTHER" id="PTHR24006">
    <property type="entry name" value="UBIQUITIN CARBOXYL-TERMINAL HYDROLASE"/>
    <property type="match status" value="1"/>
</dbReference>
<dbReference type="Gene3D" id="3.80.10.10">
    <property type="entry name" value="Ribonuclease Inhibitor"/>
    <property type="match status" value="1"/>
</dbReference>
<dbReference type="PROSITE" id="PS50235">
    <property type="entry name" value="USP_3"/>
    <property type="match status" value="1"/>
</dbReference>
<dbReference type="PROSITE" id="PS50144">
    <property type="entry name" value="MATH"/>
    <property type="match status" value="1"/>
</dbReference>
<keyword evidence="6" id="KW-0645">Protease</keyword>
<dbReference type="SUPFAM" id="SSF52058">
    <property type="entry name" value="L domain-like"/>
    <property type="match status" value="1"/>
</dbReference>
<comment type="similarity">
    <text evidence="3">Belongs to the peptidase C19 family.</text>
</comment>
<keyword evidence="12" id="KW-0175">Coiled coil</keyword>
<feature type="region of interest" description="Disordered" evidence="13">
    <location>
        <begin position="1677"/>
        <end position="1731"/>
    </location>
</feature>
<dbReference type="EMBL" id="JADGJQ010000018">
    <property type="protein sequence ID" value="KAJ3180097.1"/>
    <property type="molecule type" value="Genomic_DNA"/>
</dbReference>
<feature type="compositionally biased region" description="Polar residues" evidence="13">
    <location>
        <begin position="1157"/>
        <end position="1166"/>
    </location>
</feature>
<sequence>MVDAFQPVPGADDAFVQPVSVFESMDTDPAVTSAGIEDLAALPGTALDIDTVLPMDPNHEQAFQGTHEWTVKNYEHLRRTEERTHGPVFELGGIKWRILLFPSGNRNKEVLSVFLDCVDAYEKQDPDWHHCISFGIGVVNTQNPQYHAFQVATHRFNTAAQDWGFNSLVPLSKLCRGSEETQGHPILQNDEFKIVVWIRGIHDETGVLWHKFENWDSRQKTGFVGLKNQGATCYMNSVLQSLYFTNYFRKATFEIPTENEEPSKSIVLALQRIFYNLQFNPEAVSTTELTKSFGWDALDSFAQHDVQEFNRVLQDNLESKMKGTRAEGAISRLFVGKMKSYIRCLNVDYESSRMEDFYDIQLNVKGCKTLKESFDEYVAVETLDGDNKYMAEDHGLQEAKKGVIFTQFPPILHLQLKRFEYDFYRDVMVKINDRHEYPSEIVLDGYLADEADKSVSQKYHLHGVLVHSGDLHGGHYCAFLRPTADNKWYKFDDDRVTPATKKEVFDENFGGEVVSTGGRQGIKIKRFTNAYMLVYIRDADRDQVLAPVTTSDIPAHLLAKLEEERIQVEAETREREEAHLFTTIKVLRDEDTAQHHGFDMWNFESANPAATFKVAKADKFAKFRSHLTQQLGLSRDKFRLWTLNGRQNRTIRPDSIVGDDYDSLTIDEVLLRAKSELRYYLEEVDAPNLLRLTANGAHSDDDRTRMSPHDSRPTIIWLKFYDPVTQAMQFVGRISIDDREQKIGDIVPLLLERVRLPPGTPLRLYEEIKPGMIDQLKHKSTFVAAELSDGDIICYQRDLSPTELAALGESAIPDVPSYFEALRNRVSVAFKEKGHDREQESAVSLQLSKKMNYGAITSQLARAIGADADKIRLLSFVLNGLPMSRGYPIKYSATWTLEMAFGARGINAVDGAVGDVGTVIYEILGIQVRELESKRYLKVYWVDKKNKEQGPFDILVSKVGRVADLTAEINEKIRAGEIKLEDDTQPTQAPAATAAVNNSPPRKLRLFELSRDSRIGKTFTEADYLDTIKDGADLYIEEVLPTEISQPLIQVFHFSKDPIRGHGVPFVMTVIPAETFAEMRPRLQARLGMNEKEMQKAKFLLVEARTSRTRPIEDDDVISELPRTEEWSIGVDHVDKSARGGRLGGFEKAIKIFMQITSVESPSSHPDPSAKTTKRDTGTKRDSKLDGMAAMFDELLRTLPKPVEAVNEKPAKAGAGAPPEPVPLRLEKPSDLEQQERLKASISQASSLGASSSIDITDFFAREATAASGKNDEEQKGPEKLPTPPSPEVEPTEAHQPVKVRPPLPAPLIIVSDSSASPTVDSSLQSTPRSHLGPAASLSDTFSSSFAAAAETSRSNLSVHVPENGGSEDAPSPDAALPPKGRKTRPSLRKLLRHRSRGSMASPATPPPASPECIPVPPSPSSTEQLPSLPPAMPFQPQIRRRSHVYSQRRSVSHAGAVAENTPLDIDHLAGSGSDSDQPEQHPPFSLATTPFSEETPHLDFSSRNLSHFPALTSPSDGDGGGRFRALTELHIVNNWIAHIPPGALRGLPNLVVLDVSQNLLTDLPAELAELVALREIYARENRLAGVPLEFGNCAELRVCDLGRNRITDLSPAVFSKMTSLTTLDLSHNLLRILPSSIGLLAASLRCLYVHGNAFDASFQTVAAPFLGAMGRIDDLSPPSACTSPTTPDGSSMELSQQQQQASSTTASTPRSARRRIQSLPTSSGSLRSGSWTSAHLRRLESIFADKGSGAAMGGPSASGSMRTVVESADANCEGLFGGPTSIQDIYTEDPAEADEGVAPSSGVSSRRGSLPQQPSSPQTSTDELADGDPNAPPFGLKMRQKGSRRRPGGSERSPQKQRFSLFGGSRSSLRGANGNGAAAAAAASATGSPTRTNSGGSSDSERQTQHLRQLLNCLRDAYDLDPRVRAPGSVVDILDCANGYADGRESESGSVSDEGRSAARMEKKQKSPDRRQKVAVEILSTERTYVRQLEALMEVYVSPIEEKLLLNPQELNAIFANVKSILLFHSDYYNNFDAANRLVSQLESTSSSPPAANVYMSSSTQASSAQQPFGGSKASAKRFREFVASAKQHARHTQASLQSFLILPVQRLPRYKLLVDELFECTSPQHPDYAELKRAREEVRRRVAECNEKKREWEARESGLTVLERVLPRNWSTGVDAFSHVRPGRRFVRDGTLRVLKCVEFAGAASGHARVDALQACAGKKERFRQRVIGHLIETRFGGGGEKEETAAASSGTGFSGDDSTGGAALAELRLAGISGRLFHFFLFTDVLCWCRAKAGTDGRHDLIQGMGIGLGDGVELTEVESGLDKKVTVRQGVLRVRSRESILYLIGEWEQMVGWRDACNGDSVQ</sequence>
<dbReference type="GO" id="GO:0004843">
    <property type="term" value="F:cysteine-type deubiquitinase activity"/>
    <property type="evidence" value="ECO:0007669"/>
    <property type="project" value="UniProtKB-EC"/>
</dbReference>